<dbReference type="AlphaFoldDB" id="A0A2P2EA65"/>
<evidence type="ECO:0000256" key="1">
    <source>
        <dbReference type="ARBA" id="ARBA00022801"/>
    </source>
</evidence>
<dbReference type="EMBL" id="BFBR01000004">
    <property type="protein sequence ID" value="GBF57951.1"/>
    <property type="molecule type" value="Genomic_DNA"/>
</dbReference>
<dbReference type="PRINTS" id="PR00412">
    <property type="entry name" value="EPOXHYDRLASE"/>
</dbReference>
<evidence type="ECO:0000313" key="4">
    <source>
        <dbReference type="Proteomes" id="UP000245086"/>
    </source>
</evidence>
<name>A0A2P2EA65_9PROT</name>
<reference evidence="3 4" key="1">
    <citation type="journal article" date="2018" name="Genome Announc.">
        <title>Draft Genome Sequence of "Candidatus Phycosocius bacilliformis," an Alphaproteobacterial Ectosymbiont of the Hydrocarbon-Producing Green Alga Botryococcus braunii.</title>
        <authorList>
            <person name="Tanabe Y."/>
            <person name="Yamaguchi H."/>
            <person name="Watanabe M.M."/>
        </authorList>
    </citation>
    <scope>NUCLEOTIDE SEQUENCE [LARGE SCALE GENOMIC DNA]</scope>
    <source>
        <strain evidence="3 4">BOTRYCO-2</strain>
    </source>
</reference>
<dbReference type="PRINTS" id="PR00111">
    <property type="entry name" value="ABHYDROLASE"/>
</dbReference>
<dbReference type="Gene3D" id="3.40.50.1820">
    <property type="entry name" value="alpha/beta hydrolase"/>
    <property type="match status" value="1"/>
</dbReference>
<dbReference type="EC" id="3.3.2.10" evidence="3"/>
<keyword evidence="4" id="KW-1185">Reference proteome</keyword>
<dbReference type="InterPro" id="IPR000639">
    <property type="entry name" value="Epox_hydrolase-like"/>
</dbReference>
<dbReference type="SUPFAM" id="SSF53474">
    <property type="entry name" value="alpha/beta-Hydrolases"/>
    <property type="match status" value="1"/>
</dbReference>
<organism evidence="3 4">
    <name type="scientific">Candidatus Phycosocius bacilliformis</name>
    <dbReference type="NCBI Taxonomy" id="1445552"/>
    <lineage>
        <taxon>Bacteria</taxon>
        <taxon>Pseudomonadati</taxon>
        <taxon>Pseudomonadota</taxon>
        <taxon>Alphaproteobacteria</taxon>
        <taxon>Caulobacterales</taxon>
        <taxon>Caulobacterales incertae sedis</taxon>
        <taxon>Candidatus Phycosocius</taxon>
    </lineage>
</organism>
<proteinExistence type="predicted"/>
<dbReference type="GO" id="GO:0004301">
    <property type="term" value="F:epoxide hydrolase activity"/>
    <property type="evidence" value="ECO:0007669"/>
    <property type="project" value="UniProtKB-EC"/>
</dbReference>
<dbReference type="OrthoDB" id="9804723at2"/>
<dbReference type="InterPro" id="IPR000073">
    <property type="entry name" value="AB_hydrolase_1"/>
</dbReference>
<dbReference type="Proteomes" id="UP000245086">
    <property type="component" value="Unassembled WGS sequence"/>
</dbReference>
<dbReference type="InterPro" id="IPR029058">
    <property type="entry name" value="AB_hydrolase_fold"/>
</dbReference>
<evidence type="ECO:0000313" key="3">
    <source>
        <dbReference type="EMBL" id="GBF57951.1"/>
    </source>
</evidence>
<gene>
    <name evidence="3" type="primary">ephA_3</name>
    <name evidence="3" type="ORF">PbB2_01622</name>
</gene>
<accession>A0A2P2EA65</accession>
<sequence length="311" mass="34184">MIGPGLTDGELFQTGFQSINSVRLHVARRVGGNGSALPVLCLHGFPDIWTIWRETVRHLPADRLYIMPDQRGYHLSDKPEGLDAYAPERLLGDIKELIMVHSQTGRVVLAGHDWGGVLAAWFAARFPEHVHQLILINAVHPAALQKALILDGDQRAASAYMAGFKSGALEAAWQRDPSSNPFTAWFQQAASDGRMPADEAALYAKAWADPDRWRAAIDWYRASPFDLDVGPDLPDWVQAGDWHVTAPTLLIWGEADPVFTAKTREAMASYFNQLTVACLPDIGHNPLRDAPARVAAAMAGFLDQGHDDGEH</sequence>
<dbReference type="Pfam" id="PF00561">
    <property type="entry name" value="Abhydrolase_1"/>
    <property type="match status" value="1"/>
</dbReference>
<evidence type="ECO:0000259" key="2">
    <source>
        <dbReference type="Pfam" id="PF00561"/>
    </source>
</evidence>
<feature type="domain" description="AB hydrolase-1" evidence="2">
    <location>
        <begin position="38"/>
        <end position="287"/>
    </location>
</feature>
<dbReference type="RefSeq" id="WP_108984810.1">
    <property type="nucleotide sequence ID" value="NZ_BFBR01000004.1"/>
</dbReference>
<keyword evidence="1 3" id="KW-0378">Hydrolase</keyword>
<comment type="caution">
    <text evidence="3">The sequence shown here is derived from an EMBL/GenBank/DDBJ whole genome shotgun (WGS) entry which is preliminary data.</text>
</comment>
<protein>
    <submittedName>
        <fullName evidence="3">Epoxide hydrolase A</fullName>
        <ecNumber evidence="3">3.3.2.10</ecNumber>
    </submittedName>
</protein>
<dbReference type="PANTHER" id="PTHR43329">
    <property type="entry name" value="EPOXIDE HYDROLASE"/>
    <property type="match status" value="1"/>
</dbReference>